<dbReference type="PROSITE" id="PS50059">
    <property type="entry name" value="FKBP_PPIASE"/>
    <property type="match status" value="1"/>
</dbReference>
<evidence type="ECO:0000256" key="5">
    <source>
        <dbReference type="PROSITE-ProRule" id="PRU00277"/>
    </source>
</evidence>
<keyword evidence="4 5" id="KW-0413">Isomerase</keyword>
<evidence type="ECO:0000256" key="3">
    <source>
        <dbReference type="ARBA" id="ARBA00023110"/>
    </source>
</evidence>
<dbReference type="Pfam" id="PF00254">
    <property type="entry name" value="FKBP_C"/>
    <property type="match status" value="1"/>
</dbReference>
<dbReference type="STRING" id="1507870.A0A1V8SA18"/>
<feature type="transmembrane region" description="Helical" evidence="7">
    <location>
        <begin position="342"/>
        <end position="363"/>
    </location>
</feature>
<feature type="transmembrane region" description="Helical" evidence="7">
    <location>
        <begin position="240"/>
        <end position="259"/>
    </location>
</feature>
<dbReference type="PANTHER" id="PTHR31735">
    <property type="entry name" value="VACUOLAR MEMBRANE PROTEIN YPL162C"/>
    <property type="match status" value="1"/>
</dbReference>
<name>A0A1V8SA18_9PEZI</name>
<accession>A0A1V8SA18</accession>
<keyword evidence="7" id="KW-0472">Membrane</keyword>
<dbReference type="Pfam" id="PF12400">
    <property type="entry name" value="STIMATE"/>
    <property type="match status" value="1"/>
</dbReference>
<dbReference type="PANTHER" id="PTHR31735:SF1">
    <property type="entry name" value="VACUOLAR MEMBRANE PROTEIN YPL162C"/>
    <property type="match status" value="1"/>
</dbReference>
<dbReference type="GO" id="GO:0016020">
    <property type="term" value="C:membrane"/>
    <property type="evidence" value="ECO:0007669"/>
    <property type="project" value="TreeGrafter"/>
</dbReference>
<dbReference type="SUPFAM" id="SSF54534">
    <property type="entry name" value="FKBP-like"/>
    <property type="match status" value="1"/>
</dbReference>
<dbReference type="EMBL" id="NAJO01000073">
    <property type="protein sequence ID" value="OQN96058.1"/>
    <property type="molecule type" value="Genomic_DNA"/>
</dbReference>
<reference evidence="11" key="1">
    <citation type="submission" date="2017-03" db="EMBL/GenBank/DDBJ databases">
        <title>Genomes of endolithic fungi from Antarctica.</title>
        <authorList>
            <person name="Coleine C."/>
            <person name="Masonjones S."/>
            <person name="Stajich J.E."/>
        </authorList>
    </citation>
    <scope>NUCLEOTIDE SEQUENCE [LARGE SCALE GENOMIC DNA]</scope>
    <source>
        <strain evidence="11">CCFEE 5527</strain>
    </source>
</reference>
<feature type="region of interest" description="Disordered" evidence="6">
    <location>
        <begin position="414"/>
        <end position="491"/>
    </location>
</feature>
<proteinExistence type="predicted"/>
<keyword evidence="3 5" id="KW-0697">Rotamase</keyword>
<dbReference type="InterPro" id="IPR001179">
    <property type="entry name" value="PPIase_FKBP_dom"/>
</dbReference>
<dbReference type="InterPro" id="IPR046357">
    <property type="entry name" value="PPIase_dom_sf"/>
</dbReference>
<gene>
    <name evidence="10" type="ORF">B0A48_17858</name>
</gene>
<dbReference type="InterPro" id="IPR022127">
    <property type="entry name" value="STIMATE/YPL162C"/>
</dbReference>
<feature type="domain" description="PPIase FKBP-type" evidence="9">
    <location>
        <begin position="47"/>
        <end position="135"/>
    </location>
</feature>
<keyword evidence="11" id="KW-1185">Reference proteome</keyword>
<keyword evidence="7" id="KW-0812">Transmembrane</keyword>
<feature type="transmembrane region" description="Helical" evidence="7">
    <location>
        <begin position="383"/>
        <end position="404"/>
    </location>
</feature>
<evidence type="ECO:0000313" key="11">
    <source>
        <dbReference type="Proteomes" id="UP000192596"/>
    </source>
</evidence>
<evidence type="ECO:0000256" key="8">
    <source>
        <dbReference type="SAM" id="SignalP"/>
    </source>
</evidence>
<evidence type="ECO:0000313" key="10">
    <source>
        <dbReference type="EMBL" id="OQN96058.1"/>
    </source>
</evidence>
<feature type="transmembrane region" description="Helical" evidence="7">
    <location>
        <begin position="285"/>
        <end position="305"/>
    </location>
</feature>
<comment type="catalytic activity">
    <reaction evidence="1 5">
        <text>[protein]-peptidylproline (omega=180) = [protein]-peptidylproline (omega=0)</text>
        <dbReference type="Rhea" id="RHEA:16237"/>
        <dbReference type="Rhea" id="RHEA-COMP:10747"/>
        <dbReference type="Rhea" id="RHEA-COMP:10748"/>
        <dbReference type="ChEBI" id="CHEBI:83833"/>
        <dbReference type="ChEBI" id="CHEBI:83834"/>
        <dbReference type="EC" id="5.2.1.8"/>
    </reaction>
</comment>
<evidence type="ECO:0000259" key="9">
    <source>
        <dbReference type="PROSITE" id="PS50059"/>
    </source>
</evidence>
<feature type="transmembrane region" description="Helical" evidence="7">
    <location>
        <begin position="197"/>
        <end position="219"/>
    </location>
</feature>
<dbReference type="Proteomes" id="UP000192596">
    <property type="component" value="Unassembled WGS sequence"/>
</dbReference>
<dbReference type="Gene3D" id="3.10.50.40">
    <property type="match status" value="1"/>
</dbReference>
<keyword evidence="7" id="KW-1133">Transmembrane helix</keyword>
<feature type="chain" id="PRO_5013274860" description="peptidylprolyl isomerase" evidence="8">
    <location>
        <begin position="25"/>
        <end position="491"/>
    </location>
</feature>
<evidence type="ECO:0000256" key="7">
    <source>
        <dbReference type="SAM" id="Phobius"/>
    </source>
</evidence>
<dbReference type="AlphaFoldDB" id="A0A1V8SA18"/>
<dbReference type="GO" id="GO:0003755">
    <property type="term" value="F:peptidyl-prolyl cis-trans isomerase activity"/>
    <property type="evidence" value="ECO:0007669"/>
    <property type="project" value="UniProtKB-KW"/>
</dbReference>
<dbReference type="FunFam" id="3.10.50.40:FF:000006">
    <property type="entry name" value="Peptidyl-prolyl cis-trans isomerase"/>
    <property type="match status" value="1"/>
</dbReference>
<evidence type="ECO:0000256" key="6">
    <source>
        <dbReference type="SAM" id="MobiDB-lite"/>
    </source>
</evidence>
<sequence>MLALTLLPLPLLALLLDLPLPISASPSPDLGINTTLKVTCSRPTQSGDKLSINYRGRLQSTGAEFDNSYDRGSPFKFTLGAGEVIAGWDQGLLDMCPGEERELTIPPELGYGSRGMRTIPAGSTLVFETALVEIVGVVQEEVEQGTKPEEDEGAVFGIATAPASPPATATPVIGVEDTKGNPDNHQQPQDGNGECQLLGPFALIVQGALGGMALLALVYKRFRESPKRPWKIWFFDASKQVLGSMLLHVINLFMSMLGAGDLGSKSATAAATTDAAGGQPNPCSFYILNLGIDTTIGVPVLYVLLKLFHSLYSYTPLASPPESIKSGHYGQPPKLSWYLKQLLIYFTGLIFMKLFVWFLFAALPWLPWVGDWALRWTEGDEGLQIAFTMFLFPLAMNIVQYYVIDGFIMEKKKGEDGEGGKYQQVEGDEEEGEGEGSAAGSRTVVGDEAEEDVRRKTDVDGEEDLVEADTTPIPHSNGEGSGGRSSPKKVD</sequence>
<dbReference type="EC" id="5.2.1.8" evidence="2 5"/>
<feature type="signal peptide" evidence="8">
    <location>
        <begin position="1"/>
        <end position="24"/>
    </location>
</feature>
<evidence type="ECO:0000256" key="4">
    <source>
        <dbReference type="ARBA" id="ARBA00023235"/>
    </source>
</evidence>
<dbReference type="OrthoDB" id="431202at2759"/>
<keyword evidence="8" id="KW-0732">Signal</keyword>
<dbReference type="InParanoid" id="A0A1V8SA18"/>
<comment type="caution">
    <text evidence="10">The sequence shown here is derived from an EMBL/GenBank/DDBJ whole genome shotgun (WGS) entry which is preliminary data.</text>
</comment>
<evidence type="ECO:0000256" key="2">
    <source>
        <dbReference type="ARBA" id="ARBA00013194"/>
    </source>
</evidence>
<evidence type="ECO:0000256" key="1">
    <source>
        <dbReference type="ARBA" id="ARBA00000971"/>
    </source>
</evidence>
<organism evidence="10 11">
    <name type="scientific">Cryoendolithus antarcticus</name>
    <dbReference type="NCBI Taxonomy" id="1507870"/>
    <lineage>
        <taxon>Eukaryota</taxon>
        <taxon>Fungi</taxon>
        <taxon>Dikarya</taxon>
        <taxon>Ascomycota</taxon>
        <taxon>Pezizomycotina</taxon>
        <taxon>Dothideomycetes</taxon>
        <taxon>Dothideomycetidae</taxon>
        <taxon>Cladosporiales</taxon>
        <taxon>Cladosporiaceae</taxon>
        <taxon>Cryoendolithus</taxon>
    </lineage>
</organism>
<protein>
    <recommendedName>
        <fullName evidence="2 5">peptidylprolyl isomerase</fullName>
        <ecNumber evidence="2 5">5.2.1.8</ecNumber>
    </recommendedName>
</protein>